<keyword evidence="1" id="KW-0472">Membrane</keyword>
<dbReference type="KEGG" id="mphe:HGG69_02750"/>
<dbReference type="EMBL" id="CP051481">
    <property type="protein sequence ID" value="QJG67208.1"/>
    <property type="molecule type" value="Genomic_DNA"/>
</dbReference>
<organism evidence="2 3">
    <name type="scientific">Mycoplasma phocoenae</name>
    <dbReference type="NCBI Taxonomy" id="754517"/>
    <lineage>
        <taxon>Bacteria</taxon>
        <taxon>Bacillati</taxon>
        <taxon>Mycoplasmatota</taxon>
        <taxon>Mollicutes</taxon>
        <taxon>Mycoplasmataceae</taxon>
        <taxon>Mycoplasma</taxon>
    </lineage>
</organism>
<evidence type="ECO:0000313" key="2">
    <source>
        <dbReference type="EMBL" id="QJG67208.1"/>
    </source>
</evidence>
<proteinExistence type="predicted"/>
<sequence>MENTEKKSKKIMNIKKYINSSSLMLGGLILCFLMISIVPFALGTSNEIRVHSNVVAQKTIDANKKQKYDFSKIDTSNQKIIVKNQKIDLINLSTNSKIIKKNTDKNQTYLKYSFSDTNNTFKSEELNKKFREYMNKLTKSNNSLFTNVTNNFEFSINLTDFFNQQPVIKNIDDFNILLDHFNFSSTYGNIEEFQYIQSFETFHYKEYFKQLTTFLKSKSINFKEWKVNKIEFKYILLIENKILKHLITEPIIEFIKI</sequence>
<keyword evidence="3" id="KW-1185">Reference proteome</keyword>
<accession>A0A858U918</accession>
<keyword evidence="1" id="KW-0812">Transmembrane</keyword>
<name>A0A858U918_9MOLU</name>
<dbReference type="Proteomes" id="UP000501060">
    <property type="component" value="Chromosome"/>
</dbReference>
<gene>
    <name evidence="2" type="ORF">HGG69_02750</name>
</gene>
<reference evidence="2 3" key="1">
    <citation type="submission" date="2020-04" db="EMBL/GenBank/DDBJ databases">
        <title>Novel Mycoplasma species detected in Phocoena phocoena (harbor porpoise) from the USA.</title>
        <authorList>
            <person name="Volokhov D.V."/>
        </authorList>
    </citation>
    <scope>NUCLEOTIDE SEQUENCE [LARGE SCALE GENOMIC DNA]</scope>
    <source>
        <strain evidence="2 3">Phocoena C-264-GEN</strain>
    </source>
</reference>
<dbReference type="RefSeq" id="WP_169605257.1">
    <property type="nucleotide sequence ID" value="NZ_CP051481.1"/>
</dbReference>
<evidence type="ECO:0000313" key="3">
    <source>
        <dbReference type="Proteomes" id="UP000501060"/>
    </source>
</evidence>
<protein>
    <submittedName>
        <fullName evidence="2">Uncharacterized protein</fullName>
    </submittedName>
</protein>
<keyword evidence="1" id="KW-1133">Transmembrane helix</keyword>
<dbReference type="AlphaFoldDB" id="A0A858U918"/>
<feature type="transmembrane region" description="Helical" evidence="1">
    <location>
        <begin position="21"/>
        <end position="42"/>
    </location>
</feature>
<evidence type="ECO:0000256" key="1">
    <source>
        <dbReference type="SAM" id="Phobius"/>
    </source>
</evidence>